<gene>
    <name evidence="1" type="ORF">CCHOA_03425</name>
</gene>
<keyword evidence="2" id="KW-1185">Reference proteome</keyword>
<evidence type="ECO:0000313" key="1">
    <source>
        <dbReference type="EMBL" id="AZA13096.1"/>
    </source>
</evidence>
<proteinExistence type="predicted"/>
<protein>
    <submittedName>
        <fullName evidence="1">Uncharacterized protein</fullName>
    </submittedName>
</protein>
<reference evidence="1 2" key="1">
    <citation type="submission" date="2018-11" db="EMBL/GenBank/DDBJ databases">
        <authorList>
            <person name="Kleinhagauer T."/>
            <person name="Glaeser S.P."/>
            <person name="Spergser J."/>
            <person name="Ruckert C."/>
            <person name="Kaempfer P."/>
            <person name="Busse H.-J."/>
        </authorList>
    </citation>
    <scope>NUCLEOTIDE SEQUENCE [LARGE SCALE GENOMIC DNA]</scope>
    <source>
        <strain evidence="1 2">200CH</strain>
    </source>
</reference>
<accession>A0A3G6J554</accession>
<dbReference type="OrthoDB" id="9814088at2"/>
<dbReference type="EMBL" id="CP033896">
    <property type="protein sequence ID" value="AZA13096.1"/>
    <property type="molecule type" value="Genomic_DNA"/>
</dbReference>
<dbReference type="RefSeq" id="WP_123926753.1">
    <property type="nucleotide sequence ID" value="NZ_CP033896.1"/>
</dbReference>
<dbReference type="AlphaFoldDB" id="A0A3G6J554"/>
<dbReference type="Proteomes" id="UP000269019">
    <property type="component" value="Chromosome"/>
</dbReference>
<name>A0A3G6J554_9CORY</name>
<organism evidence="1 2">
    <name type="scientific">Corynebacterium choanae</name>
    <dbReference type="NCBI Taxonomy" id="1862358"/>
    <lineage>
        <taxon>Bacteria</taxon>
        <taxon>Bacillati</taxon>
        <taxon>Actinomycetota</taxon>
        <taxon>Actinomycetes</taxon>
        <taxon>Mycobacteriales</taxon>
        <taxon>Corynebacteriaceae</taxon>
        <taxon>Corynebacterium</taxon>
    </lineage>
</organism>
<dbReference type="KEGG" id="ccho:CCHOA_03425"/>
<evidence type="ECO:0000313" key="2">
    <source>
        <dbReference type="Proteomes" id="UP000269019"/>
    </source>
</evidence>
<sequence length="61" mass="6734">MDELGVDVQERNASFFLQQEALIEAARLDLKATFDAQIREYQAKKATAIKAACKASSTAQE</sequence>